<keyword evidence="5" id="KW-0067">ATP-binding</keyword>
<evidence type="ECO:0000259" key="6">
    <source>
        <dbReference type="PROSITE" id="PS50011"/>
    </source>
</evidence>
<dbReference type="Pfam" id="PF00069">
    <property type="entry name" value="Pkinase"/>
    <property type="match status" value="1"/>
</dbReference>
<dbReference type="AlphaFoldDB" id="A0AAF0DEE7"/>
<gene>
    <name evidence="7" type="ORF">PRK78_002199</name>
</gene>
<dbReference type="PANTHER" id="PTHR43671">
    <property type="entry name" value="SERINE/THREONINE-PROTEIN KINASE NEK"/>
    <property type="match status" value="1"/>
</dbReference>
<dbReference type="Gene3D" id="1.10.510.10">
    <property type="entry name" value="Transferase(Phosphotransferase) domain 1"/>
    <property type="match status" value="1"/>
</dbReference>
<evidence type="ECO:0000313" key="8">
    <source>
        <dbReference type="Proteomes" id="UP001219355"/>
    </source>
</evidence>
<reference evidence="7" key="1">
    <citation type="submission" date="2023-03" db="EMBL/GenBank/DDBJ databases">
        <title>Emydomyces testavorans Genome Sequence.</title>
        <authorList>
            <person name="Hoyer L."/>
        </authorList>
    </citation>
    <scope>NUCLEOTIDE SEQUENCE</scope>
    <source>
        <strain evidence="7">16-2883</strain>
    </source>
</reference>
<evidence type="ECO:0000256" key="2">
    <source>
        <dbReference type="ARBA" id="ARBA00022679"/>
    </source>
</evidence>
<dbReference type="GO" id="GO:0004674">
    <property type="term" value="F:protein serine/threonine kinase activity"/>
    <property type="evidence" value="ECO:0007669"/>
    <property type="project" value="UniProtKB-EC"/>
</dbReference>
<dbReference type="PANTHER" id="PTHR43671:SF13">
    <property type="entry name" value="SERINE_THREONINE-PROTEIN KINASE NEK2"/>
    <property type="match status" value="1"/>
</dbReference>
<evidence type="ECO:0000256" key="5">
    <source>
        <dbReference type="ARBA" id="ARBA00022840"/>
    </source>
</evidence>
<name>A0AAF0DEE7_9EURO</name>
<accession>A0AAF0DEE7</accession>
<evidence type="ECO:0000256" key="1">
    <source>
        <dbReference type="ARBA" id="ARBA00012513"/>
    </source>
</evidence>
<dbReference type="InterPro" id="IPR011009">
    <property type="entry name" value="Kinase-like_dom_sf"/>
</dbReference>
<proteinExistence type="predicted"/>
<keyword evidence="2" id="KW-0808">Transferase</keyword>
<dbReference type="EMBL" id="CP120627">
    <property type="protein sequence ID" value="WEW56748.1"/>
    <property type="molecule type" value="Genomic_DNA"/>
</dbReference>
<evidence type="ECO:0000313" key="7">
    <source>
        <dbReference type="EMBL" id="WEW56748.1"/>
    </source>
</evidence>
<dbReference type="Proteomes" id="UP001219355">
    <property type="component" value="Chromosome 1"/>
</dbReference>
<dbReference type="InterPro" id="IPR000719">
    <property type="entry name" value="Prot_kinase_dom"/>
</dbReference>
<sequence length="276" mass="31078">MSIRDAEDLFLSSLTAAKASDLKGVGCGSFSDVFLIPKTQFVIKIPYDKLEENVEREIYARLGPHPNILQCYGEFECILGRGIVLDYLPAGPLAQYIALEHFPSQRTHWPAQAIEATSYIHSKGVIHCDIGTHNFLLRNDGSIVLADFYGSILDGSPAGVSTAARYSRPLSLKQRLLNQTEKDDIFALGSVLYEIVSGHRLYEGKEDGEIFKLFQQRQFPDTSAISGPLRLVIEKCWRDQYESAEDVKSEFGVFTYLYSSKRREDKEVRRENIGKA</sequence>
<dbReference type="GO" id="GO:0005524">
    <property type="term" value="F:ATP binding"/>
    <property type="evidence" value="ECO:0007669"/>
    <property type="project" value="UniProtKB-KW"/>
</dbReference>
<organism evidence="7 8">
    <name type="scientific">Emydomyces testavorans</name>
    <dbReference type="NCBI Taxonomy" id="2070801"/>
    <lineage>
        <taxon>Eukaryota</taxon>
        <taxon>Fungi</taxon>
        <taxon>Dikarya</taxon>
        <taxon>Ascomycota</taxon>
        <taxon>Pezizomycotina</taxon>
        <taxon>Eurotiomycetes</taxon>
        <taxon>Eurotiomycetidae</taxon>
        <taxon>Onygenales</taxon>
        <taxon>Nannizziopsiaceae</taxon>
        <taxon>Emydomyces</taxon>
    </lineage>
</organism>
<protein>
    <recommendedName>
        <fullName evidence="1">non-specific serine/threonine protein kinase</fullName>
        <ecNumber evidence="1">2.7.11.1</ecNumber>
    </recommendedName>
</protein>
<dbReference type="SUPFAM" id="SSF56112">
    <property type="entry name" value="Protein kinase-like (PK-like)"/>
    <property type="match status" value="1"/>
</dbReference>
<keyword evidence="4" id="KW-0418">Kinase</keyword>
<evidence type="ECO:0000256" key="3">
    <source>
        <dbReference type="ARBA" id="ARBA00022741"/>
    </source>
</evidence>
<dbReference type="InterPro" id="IPR050660">
    <property type="entry name" value="NEK_Ser/Thr_kinase"/>
</dbReference>
<feature type="domain" description="Protein kinase" evidence="6">
    <location>
        <begin position="19"/>
        <end position="257"/>
    </location>
</feature>
<keyword evidence="3" id="KW-0547">Nucleotide-binding</keyword>
<dbReference type="PROSITE" id="PS50011">
    <property type="entry name" value="PROTEIN_KINASE_DOM"/>
    <property type="match status" value="1"/>
</dbReference>
<evidence type="ECO:0000256" key="4">
    <source>
        <dbReference type="ARBA" id="ARBA00022777"/>
    </source>
</evidence>
<dbReference type="EC" id="2.7.11.1" evidence="1"/>
<keyword evidence="8" id="KW-1185">Reference proteome</keyword>